<gene>
    <name evidence="1" type="ORF">H9Q79_11420</name>
</gene>
<dbReference type="KEGG" id="whj:H9Q79_11420"/>
<evidence type="ECO:0000313" key="1">
    <source>
        <dbReference type="EMBL" id="QNM07534.1"/>
    </source>
</evidence>
<dbReference type="EMBL" id="CP060635">
    <property type="protein sequence ID" value="QNM07534.1"/>
    <property type="molecule type" value="Genomic_DNA"/>
</dbReference>
<accession>A0A7G9G9Q2</accession>
<proteinExistence type="predicted"/>
<protein>
    <submittedName>
        <fullName evidence="1">Uncharacterized protein</fullName>
    </submittedName>
</protein>
<reference evidence="1 2" key="1">
    <citation type="submission" date="2020-08" db="EMBL/GenBank/DDBJ databases">
        <authorList>
            <person name="Liu C."/>
            <person name="Sun Q."/>
        </authorList>
    </citation>
    <scope>NUCLEOTIDE SEQUENCE [LARGE SCALE GENOMIC DNA]</scope>
    <source>
        <strain evidence="1 2">NSJ-29</strain>
    </source>
</reference>
<dbReference type="RefSeq" id="WP_249328328.1">
    <property type="nucleotide sequence ID" value="NZ_CP060635.1"/>
</dbReference>
<keyword evidence="2" id="KW-1185">Reference proteome</keyword>
<name>A0A7G9G9Q2_9FIRM</name>
<evidence type="ECO:0000313" key="2">
    <source>
        <dbReference type="Proteomes" id="UP000515860"/>
    </source>
</evidence>
<dbReference type="AlphaFoldDB" id="A0A7G9G9Q2"/>
<organism evidence="1 2">
    <name type="scientific">Wansuia hejianensis</name>
    <dbReference type="NCBI Taxonomy" id="2763667"/>
    <lineage>
        <taxon>Bacteria</taxon>
        <taxon>Bacillati</taxon>
        <taxon>Bacillota</taxon>
        <taxon>Clostridia</taxon>
        <taxon>Lachnospirales</taxon>
        <taxon>Lachnospiraceae</taxon>
        <taxon>Wansuia</taxon>
    </lineage>
</organism>
<sequence>MTVRERMMCCYRGESVDKPALGIYTRYLKRGNMERLARNNGLGIIDYVALTSQISPPWHLLPEFISSVKHTDISIEYY</sequence>
<dbReference type="Proteomes" id="UP000515860">
    <property type="component" value="Chromosome"/>
</dbReference>